<keyword evidence="5" id="KW-1133">Transmembrane helix</keyword>
<evidence type="ECO:0000256" key="6">
    <source>
        <dbReference type="ARBA" id="ARBA00023136"/>
    </source>
</evidence>
<comment type="caution">
    <text evidence="8">The sequence shown here is derived from an EMBL/GenBank/DDBJ whole genome shotgun (WGS) entry which is preliminary data.</text>
</comment>
<evidence type="ECO:0000256" key="5">
    <source>
        <dbReference type="ARBA" id="ARBA00022989"/>
    </source>
</evidence>
<evidence type="ECO:0000259" key="7">
    <source>
        <dbReference type="Pfam" id="PF16916"/>
    </source>
</evidence>
<evidence type="ECO:0000256" key="2">
    <source>
        <dbReference type="ARBA" id="ARBA00008114"/>
    </source>
</evidence>
<evidence type="ECO:0000256" key="3">
    <source>
        <dbReference type="ARBA" id="ARBA00022448"/>
    </source>
</evidence>
<dbReference type="Gene3D" id="1.20.1510.10">
    <property type="entry name" value="Cation efflux protein transmembrane domain"/>
    <property type="match status" value="1"/>
</dbReference>
<dbReference type="InterPro" id="IPR036837">
    <property type="entry name" value="Cation_efflux_CTD_sf"/>
</dbReference>
<comment type="similarity">
    <text evidence="2">Belongs to the cation diffusion facilitator (CDF) transporter (TC 2.A.4) family.</text>
</comment>
<keyword evidence="6" id="KW-0472">Membrane</keyword>
<reference evidence="8 9" key="1">
    <citation type="submission" date="2021-04" db="EMBL/GenBank/DDBJ databases">
        <title>Draft genome sequence of Paenibacillus cisolokensis, LC2-13A.</title>
        <authorList>
            <person name="Uke A."/>
            <person name="Chhe C."/>
            <person name="Baramee S."/>
            <person name="Kosugi A."/>
        </authorList>
    </citation>
    <scope>NUCLEOTIDE SEQUENCE [LARGE SCALE GENOMIC DNA]</scope>
    <source>
        <strain evidence="8 9">LC2-13A</strain>
    </source>
</reference>
<dbReference type="SUPFAM" id="SSF160240">
    <property type="entry name" value="Cation efflux protein cytoplasmic domain-like"/>
    <property type="match status" value="1"/>
</dbReference>
<comment type="subcellular location">
    <subcellularLocation>
        <location evidence="1">Membrane</location>
        <topology evidence="1">Multi-pass membrane protein</topology>
    </subcellularLocation>
</comment>
<dbReference type="Gene3D" id="3.30.70.1350">
    <property type="entry name" value="Cation efflux protein, cytoplasmic domain"/>
    <property type="match status" value="1"/>
</dbReference>
<keyword evidence="9" id="KW-1185">Reference proteome</keyword>
<protein>
    <recommendedName>
        <fullName evidence="7">Cation efflux protein cytoplasmic domain-containing protein</fullName>
    </recommendedName>
</protein>
<dbReference type="Proteomes" id="UP000680304">
    <property type="component" value="Unassembled WGS sequence"/>
</dbReference>
<dbReference type="Pfam" id="PF16916">
    <property type="entry name" value="ZT_dimer"/>
    <property type="match status" value="1"/>
</dbReference>
<gene>
    <name evidence="8" type="ORF">PACILC2_26420</name>
</gene>
<dbReference type="PANTHER" id="PTHR43840">
    <property type="entry name" value="MITOCHONDRIAL METAL TRANSPORTER 1-RELATED"/>
    <property type="match status" value="1"/>
</dbReference>
<sequence>MLSAIMLLAGMEIGISSIRVIIAGDMEAPHWPAAAAALFGLLVRQWVLPPGGAGDRRAALYVSAAAAAGAGGAWIGGLMSVPHLSYLDPAAGLIISALVLAEGCRLIIGTARSGAFAERGAERADELMQVIQRVEGVITVEMVRARERGHYVVVEVVISVNPRISVMEGSEIAKRVRLLLLDRFIHVADVTVHVEPYDPGYPYRSNHDPNQEHMPTLLQ</sequence>
<evidence type="ECO:0000256" key="4">
    <source>
        <dbReference type="ARBA" id="ARBA00022692"/>
    </source>
</evidence>
<evidence type="ECO:0000313" key="9">
    <source>
        <dbReference type="Proteomes" id="UP000680304"/>
    </source>
</evidence>
<proteinExistence type="inferred from homology"/>
<accession>A0ABQ4N761</accession>
<dbReference type="InterPro" id="IPR027469">
    <property type="entry name" value="Cation_efflux_TMD_sf"/>
</dbReference>
<evidence type="ECO:0000256" key="1">
    <source>
        <dbReference type="ARBA" id="ARBA00004141"/>
    </source>
</evidence>
<dbReference type="InterPro" id="IPR050291">
    <property type="entry name" value="CDF_Transporter"/>
</dbReference>
<dbReference type="EMBL" id="BOVJ01000079">
    <property type="protein sequence ID" value="GIQ64074.1"/>
    <property type="molecule type" value="Genomic_DNA"/>
</dbReference>
<dbReference type="InterPro" id="IPR027470">
    <property type="entry name" value="Cation_efflux_CTD"/>
</dbReference>
<evidence type="ECO:0000313" key="8">
    <source>
        <dbReference type="EMBL" id="GIQ64074.1"/>
    </source>
</evidence>
<dbReference type="SUPFAM" id="SSF161111">
    <property type="entry name" value="Cation efflux protein transmembrane domain-like"/>
    <property type="match status" value="1"/>
</dbReference>
<name>A0ABQ4N761_9BACL</name>
<keyword evidence="3" id="KW-0813">Transport</keyword>
<feature type="domain" description="Cation efflux protein cytoplasmic" evidence="7">
    <location>
        <begin position="123"/>
        <end position="197"/>
    </location>
</feature>
<dbReference type="PANTHER" id="PTHR43840:SF15">
    <property type="entry name" value="MITOCHONDRIAL METAL TRANSPORTER 1-RELATED"/>
    <property type="match status" value="1"/>
</dbReference>
<organism evidence="8 9">
    <name type="scientific">Paenibacillus cisolokensis</name>
    <dbReference type="NCBI Taxonomy" id="1658519"/>
    <lineage>
        <taxon>Bacteria</taxon>
        <taxon>Bacillati</taxon>
        <taxon>Bacillota</taxon>
        <taxon>Bacilli</taxon>
        <taxon>Bacillales</taxon>
        <taxon>Paenibacillaceae</taxon>
        <taxon>Paenibacillus</taxon>
    </lineage>
</organism>
<keyword evidence="4" id="KW-0812">Transmembrane</keyword>